<keyword evidence="1" id="KW-1133">Transmembrane helix</keyword>
<organism evidence="2 3">
    <name type="scientific">Naegleria fowleri</name>
    <name type="common">Brain eating amoeba</name>
    <dbReference type="NCBI Taxonomy" id="5763"/>
    <lineage>
        <taxon>Eukaryota</taxon>
        <taxon>Discoba</taxon>
        <taxon>Heterolobosea</taxon>
        <taxon>Tetramitia</taxon>
        <taxon>Eutetramitia</taxon>
        <taxon>Vahlkampfiidae</taxon>
        <taxon>Naegleria</taxon>
    </lineage>
</organism>
<dbReference type="VEuPathDB" id="AmoebaDB:NF0037790"/>
<feature type="transmembrane region" description="Helical" evidence="1">
    <location>
        <begin position="49"/>
        <end position="74"/>
    </location>
</feature>
<dbReference type="VEuPathDB" id="AmoebaDB:FDP41_007918"/>
<keyword evidence="1" id="KW-0812">Transmembrane</keyword>
<dbReference type="AlphaFoldDB" id="A0A6A5C0N7"/>
<accession>A0A6A5C0N7</accession>
<dbReference type="VEuPathDB" id="AmoebaDB:NfTy_004920"/>
<feature type="transmembrane region" description="Helical" evidence="1">
    <location>
        <begin position="365"/>
        <end position="390"/>
    </location>
</feature>
<dbReference type="RefSeq" id="XP_044568716.1">
    <property type="nucleotide sequence ID" value="XM_044711715.1"/>
</dbReference>
<sequence length="469" mass="54044">MDQNYISYFPERKRSGRFWRRWIRFKPTKVVKYLKHVFKSGFTRRPYFALMYTILSFPLSLLYFTIIYVGFLIATIFSPVVIGMFLFAFVAFFIRFFVVIEVYLAGYLLCMSHKILPRFSLANFKEQFVVGIKALSSRSYSIPEDDEPSSNNMKDGFVTSVASPIINKRDPKTSTEISVSQNTYSSYNISLATQETPRAINDPYRDFFTTPPSRSVEFISPTSPLKQAVQNSNMDEAFHHYDSDYSDDSVDSIHSPTSHNSYYYQHYGAMLGRSLDVHGSVRPLQRSHTNILPTSASHQPTQPQETTNLIQQYEDTETKVEEKNEESLSLWDKAKRFYNNCYDFTFCKEVGFGLLYFTMKVPISLFAFFTSLILIAIPVCAVAFPLFHIICSASDASKSNFCKVVMSETHEEPYTYIAWTLWFSYSIVGNVLIVLFGIITFPFCIYGLRFVTRFSREAILLVSKTVNES</sequence>
<comment type="caution">
    <text evidence="2">The sequence shown here is derived from an EMBL/GenBank/DDBJ whole genome shotgun (WGS) entry which is preliminary data.</text>
</comment>
<dbReference type="EMBL" id="VFQX01000004">
    <property type="protein sequence ID" value="KAF0984003.1"/>
    <property type="molecule type" value="Genomic_DNA"/>
</dbReference>
<protein>
    <submittedName>
        <fullName evidence="2">Uncharacterized protein</fullName>
    </submittedName>
</protein>
<feature type="transmembrane region" description="Helical" evidence="1">
    <location>
        <begin position="422"/>
        <end position="448"/>
    </location>
</feature>
<reference evidence="2 3" key="1">
    <citation type="journal article" date="2019" name="Sci. Rep.">
        <title>Nanopore sequencing improves the draft genome of the human pathogenic amoeba Naegleria fowleri.</title>
        <authorList>
            <person name="Liechti N."/>
            <person name="Schurch N."/>
            <person name="Bruggmann R."/>
            <person name="Wittwer M."/>
        </authorList>
    </citation>
    <scope>NUCLEOTIDE SEQUENCE [LARGE SCALE GENOMIC DNA]</scope>
    <source>
        <strain evidence="2 3">ATCC 30894</strain>
    </source>
</reference>
<dbReference type="GeneID" id="68115136"/>
<evidence type="ECO:0000256" key="1">
    <source>
        <dbReference type="SAM" id="Phobius"/>
    </source>
</evidence>
<dbReference type="Proteomes" id="UP000444721">
    <property type="component" value="Unassembled WGS sequence"/>
</dbReference>
<keyword evidence="3" id="KW-1185">Reference proteome</keyword>
<name>A0A6A5C0N7_NAEFO</name>
<proteinExistence type="predicted"/>
<keyword evidence="1" id="KW-0472">Membrane</keyword>
<evidence type="ECO:0000313" key="2">
    <source>
        <dbReference type="EMBL" id="KAF0984003.1"/>
    </source>
</evidence>
<feature type="transmembrane region" description="Helical" evidence="1">
    <location>
        <begin position="80"/>
        <end position="110"/>
    </location>
</feature>
<evidence type="ECO:0000313" key="3">
    <source>
        <dbReference type="Proteomes" id="UP000444721"/>
    </source>
</evidence>
<gene>
    <name evidence="2" type="ORF">FDP41_007918</name>
</gene>
<dbReference type="OrthoDB" id="10323781at2759"/>